<dbReference type="SUPFAM" id="SSF54637">
    <property type="entry name" value="Thioesterase/thiol ester dehydrase-isomerase"/>
    <property type="match status" value="1"/>
</dbReference>
<name>A0ABR6VGK0_9FIRM</name>
<dbReference type="NCBIfam" id="NF003359">
    <property type="entry name" value="PRK04424.1"/>
    <property type="match status" value="1"/>
</dbReference>
<organism evidence="1 2">
    <name type="scientific">Megasphaera hominis</name>
    <dbReference type="NCBI Taxonomy" id="159836"/>
    <lineage>
        <taxon>Bacteria</taxon>
        <taxon>Bacillati</taxon>
        <taxon>Bacillota</taxon>
        <taxon>Negativicutes</taxon>
        <taxon>Veillonellales</taxon>
        <taxon>Veillonellaceae</taxon>
        <taxon>Megasphaera</taxon>
    </lineage>
</organism>
<comment type="caution">
    <text evidence="1">The sequence shown here is derived from an EMBL/GenBank/DDBJ whole genome shotgun (WGS) entry which is preliminary data.</text>
</comment>
<dbReference type="SUPFAM" id="SSF46785">
    <property type="entry name" value="Winged helix' DNA-binding domain"/>
    <property type="match status" value="1"/>
</dbReference>
<dbReference type="InterPro" id="IPR036388">
    <property type="entry name" value="WH-like_DNA-bd_sf"/>
</dbReference>
<accession>A0ABR6VGK0</accession>
<dbReference type="Proteomes" id="UP000606870">
    <property type="component" value="Unassembled WGS sequence"/>
</dbReference>
<dbReference type="RefSeq" id="WP_186501869.1">
    <property type="nucleotide sequence ID" value="NZ_JACOGK010000002.1"/>
</dbReference>
<dbReference type="InterPro" id="IPR036390">
    <property type="entry name" value="WH_DNA-bd_sf"/>
</dbReference>
<evidence type="ECO:0000313" key="2">
    <source>
        <dbReference type="Proteomes" id="UP000606870"/>
    </source>
</evidence>
<keyword evidence="2" id="KW-1185">Reference proteome</keyword>
<evidence type="ECO:0000313" key="1">
    <source>
        <dbReference type="EMBL" id="MBC3535815.1"/>
    </source>
</evidence>
<dbReference type="InterPro" id="IPR029069">
    <property type="entry name" value="HotDog_dom_sf"/>
</dbReference>
<dbReference type="Gene3D" id="1.10.10.10">
    <property type="entry name" value="Winged helix-like DNA-binding domain superfamily/Winged helix DNA-binding domain"/>
    <property type="match status" value="1"/>
</dbReference>
<sequence length="181" mass="20677">MVRIAREKRHALLARRIEENPFINDEELAEEFSVSIATIRLDRMALGIPELRIRIKQRAEAAQQAQARRTEVMGDLIECNPGKDAISIMTATEDMLDAAHIVQSRYLYAQADSLTKAVLNLPVCIIAVANLKYKQPVTGGDRLVARAEVIRQRDQKYYVWVKIRKNAKEVFRAKFIVESLE</sequence>
<proteinExistence type="predicted"/>
<protein>
    <submittedName>
        <fullName evidence="1">Transcription factor FapR</fullName>
    </submittedName>
</protein>
<reference evidence="1 2" key="1">
    <citation type="submission" date="2020-08" db="EMBL/GenBank/DDBJ databases">
        <authorList>
            <person name="Liu C."/>
            <person name="Sun Q."/>
        </authorList>
    </citation>
    <scope>NUCLEOTIDE SEQUENCE [LARGE SCALE GENOMIC DNA]</scope>
    <source>
        <strain evidence="1 2">NSJ-59</strain>
    </source>
</reference>
<gene>
    <name evidence="1" type="primary">fapR</name>
    <name evidence="1" type="ORF">H8J70_00845</name>
</gene>
<dbReference type="Gene3D" id="3.10.129.10">
    <property type="entry name" value="Hotdog Thioesterase"/>
    <property type="match status" value="1"/>
</dbReference>
<dbReference type="CDD" id="cd03440">
    <property type="entry name" value="hot_dog"/>
    <property type="match status" value="1"/>
</dbReference>
<dbReference type="EMBL" id="JACOGK010000002">
    <property type="protein sequence ID" value="MBC3535815.1"/>
    <property type="molecule type" value="Genomic_DNA"/>
</dbReference>